<protein>
    <submittedName>
        <fullName evidence="1">Uncharacterized protein</fullName>
    </submittedName>
</protein>
<sequence>MKQSAYRKPVDVEELGWLTTFPFPQRETAKMVADGLRGRYQEVRIEPEQTGFVVKYRGPRGRGKNARS</sequence>
<comment type="caution">
    <text evidence="1">The sequence shown here is derived from an EMBL/GenBank/DDBJ whole genome shotgun (WGS) entry which is preliminary data.</text>
</comment>
<proteinExistence type="predicted"/>
<dbReference type="RefSeq" id="WP_282199097.1">
    <property type="nucleotide sequence ID" value="NZ_BOQE01000001.1"/>
</dbReference>
<dbReference type="AlphaFoldDB" id="A0AAV4LDU9"/>
<reference evidence="1" key="1">
    <citation type="journal article" date="2023" name="Int. J. Syst. Evol. Microbiol.">
        <title>Collibacillus ludicampi gen. nov., sp. nov., a new soil bacterium of the family Alicyclobacillaceae.</title>
        <authorList>
            <person name="Jojima T."/>
            <person name="Ioku Y."/>
            <person name="Fukuta Y."/>
            <person name="Shirasaka N."/>
            <person name="Matsumura Y."/>
            <person name="Mori M."/>
        </authorList>
    </citation>
    <scope>NUCLEOTIDE SEQUENCE</scope>
    <source>
        <strain evidence="1">TP075</strain>
    </source>
</reference>
<keyword evidence="2" id="KW-1185">Reference proteome</keyword>
<dbReference type="EMBL" id="BOQE01000001">
    <property type="protein sequence ID" value="GIM45938.1"/>
    <property type="molecule type" value="Genomic_DNA"/>
</dbReference>
<dbReference type="Proteomes" id="UP001057291">
    <property type="component" value="Unassembled WGS sequence"/>
</dbReference>
<evidence type="ECO:0000313" key="2">
    <source>
        <dbReference type="Proteomes" id="UP001057291"/>
    </source>
</evidence>
<evidence type="ECO:0000313" key="1">
    <source>
        <dbReference type="EMBL" id="GIM45938.1"/>
    </source>
</evidence>
<name>A0AAV4LDU9_9BACL</name>
<gene>
    <name evidence="1" type="ORF">DNHGIG_14870</name>
</gene>
<accession>A0AAV4LDU9</accession>
<organism evidence="1 2">
    <name type="scientific">Collibacillus ludicampi</name>
    <dbReference type="NCBI Taxonomy" id="2771369"/>
    <lineage>
        <taxon>Bacteria</taxon>
        <taxon>Bacillati</taxon>
        <taxon>Bacillota</taxon>
        <taxon>Bacilli</taxon>
        <taxon>Bacillales</taxon>
        <taxon>Alicyclobacillaceae</taxon>
        <taxon>Collibacillus</taxon>
    </lineage>
</organism>